<dbReference type="EMBL" id="BARV01008882">
    <property type="protein sequence ID" value="GAI09449.1"/>
    <property type="molecule type" value="Genomic_DNA"/>
</dbReference>
<comment type="caution">
    <text evidence="1">The sequence shown here is derived from an EMBL/GenBank/DDBJ whole genome shotgun (WGS) entry which is preliminary data.</text>
</comment>
<reference evidence="1" key="1">
    <citation type="journal article" date="2014" name="Front. Microbiol.">
        <title>High frequency of phylogenetically diverse reductive dehalogenase-homologous genes in deep subseafloor sedimentary metagenomes.</title>
        <authorList>
            <person name="Kawai M."/>
            <person name="Futagami T."/>
            <person name="Toyoda A."/>
            <person name="Takaki Y."/>
            <person name="Nishi S."/>
            <person name="Hori S."/>
            <person name="Arai W."/>
            <person name="Tsubouchi T."/>
            <person name="Morono Y."/>
            <person name="Uchiyama I."/>
            <person name="Ito T."/>
            <person name="Fujiyama A."/>
            <person name="Inagaki F."/>
            <person name="Takami H."/>
        </authorList>
    </citation>
    <scope>NUCLEOTIDE SEQUENCE</scope>
    <source>
        <strain evidence="1">Expedition CK06-06</strain>
    </source>
</reference>
<sequence>RPEFALRHLLRQEQQFYLLDVVLAWGRMEEF</sequence>
<organism evidence="1">
    <name type="scientific">marine sediment metagenome</name>
    <dbReference type="NCBI Taxonomy" id="412755"/>
    <lineage>
        <taxon>unclassified sequences</taxon>
        <taxon>metagenomes</taxon>
        <taxon>ecological metagenomes</taxon>
    </lineage>
</organism>
<proteinExistence type="predicted"/>
<dbReference type="AlphaFoldDB" id="X1MSV3"/>
<evidence type="ECO:0000313" key="1">
    <source>
        <dbReference type="EMBL" id="GAI09449.1"/>
    </source>
</evidence>
<feature type="non-terminal residue" evidence="1">
    <location>
        <position position="1"/>
    </location>
</feature>
<protein>
    <submittedName>
        <fullName evidence="1">Uncharacterized protein</fullName>
    </submittedName>
</protein>
<gene>
    <name evidence="1" type="ORF">S06H3_17718</name>
</gene>
<accession>X1MSV3</accession>
<name>X1MSV3_9ZZZZ</name>